<name>A0A1Y1IG23_KLENI</name>
<evidence type="ECO:0000256" key="3">
    <source>
        <dbReference type="SAM" id="MobiDB-lite"/>
    </source>
</evidence>
<accession>A0A1Y1IG23</accession>
<keyword evidence="4" id="KW-0472">Membrane</keyword>
<dbReference type="EMBL" id="DF237320">
    <property type="protein sequence ID" value="GAQ87706.1"/>
    <property type="molecule type" value="Genomic_DNA"/>
</dbReference>
<dbReference type="Pfam" id="PF05686">
    <property type="entry name" value="Glyco_transf_90"/>
    <property type="match status" value="1"/>
</dbReference>
<keyword evidence="7" id="KW-1185">Reference proteome</keyword>
<feature type="domain" description="Glycosyl transferase CAP10" evidence="5">
    <location>
        <begin position="243"/>
        <end position="491"/>
    </location>
</feature>
<keyword evidence="4" id="KW-1133">Transmembrane helix</keyword>
<keyword evidence="4" id="KW-0812">Transmembrane</keyword>
<dbReference type="InterPro" id="IPR051091">
    <property type="entry name" value="O-Glucosyltr/Glycosyltrsf_90"/>
</dbReference>
<organism evidence="6 7">
    <name type="scientific">Klebsormidium nitens</name>
    <name type="common">Green alga</name>
    <name type="synonym">Ulothrix nitens</name>
    <dbReference type="NCBI Taxonomy" id="105231"/>
    <lineage>
        <taxon>Eukaryota</taxon>
        <taxon>Viridiplantae</taxon>
        <taxon>Streptophyta</taxon>
        <taxon>Klebsormidiophyceae</taxon>
        <taxon>Klebsormidiales</taxon>
        <taxon>Klebsormidiaceae</taxon>
        <taxon>Klebsormidium</taxon>
    </lineage>
</organism>
<feature type="transmembrane region" description="Helical" evidence="4">
    <location>
        <begin position="15"/>
        <end position="35"/>
    </location>
</feature>
<comment type="similarity">
    <text evidence="1">Belongs to the glycosyltransferase 90 family.</text>
</comment>
<dbReference type="PROSITE" id="PS51257">
    <property type="entry name" value="PROKAR_LIPOPROTEIN"/>
    <property type="match status" value="1"/>
</dbReference>
<feature type="region of interest" description="Disordered" evidence="3">
    <location>
        <begin position="504"/>
        <end position="524"/>
    </location>
</feature>
<evidence type="ECO:0000256" key="4">
    <source>
        <dbReference type="SAM" id="Phobius"/>
    </source>
</evidence>
<dbReference type="AlphaFoldDB" id="A0A1Y1IG23"/>
<dbReference type="PANTHER" id="PTHR12203">
    <property type="entry name" value="KDEL LYS-ASP-GLU-LEU CONTAINING - RELATED"/>
    <property type="match status" value="1"/>
</dbReference>
<evidence type="ECO:0000313" key="7">
    <source>
        <dbReference type="Proteomes" id="UP000054558"/>
    </source>
</evidence>
<dbReference type="GO" id="GO:0016740">
    <property type="term" value="F:transferase activity"/>
    <property type="evidence" value="ECO:0007669"/>
    <property type="project" value="UniProtKB-KW"/>
</dbReference>
<reference evidence="6 7" key="1">
    <citation type="journal article" date="2014" name="Nat. Commun.">
        <title>Klebsormidium flaccidum genome reveals primary factors for plant terrestrial adaptation.</title>
        <authorList>
            <person name="Hori K."/>
            <person name="Maruyama F."/>
            <person name="Fujisawa T."/>
            <person name="Togashi T."/>
            <person name="Yamamoto N."/>
            <person name="Seo M."/>
            <person name="Sato S."/>
            <person name="Yamada T."/>
            <person name="Mori H."/>
            <person name="Tajima N."/>
            <person name="Moriyama T."/>
            <person name="Ikeuchi M."/>
            <person name="Watanabe M."/>
            <person name="Wada H."/>
            <person name="Kobayashi K."/>
            <person name="Saito M."/>
            <person name="Masuda T."/>
            <person name="Sasaki-Sekimoto Y."/>
            <person name="Mashiguchi K."/>
            <person name="Awai K."/>
            <person name="Shimojima M."/>
            <person name="Masuda S."/>
            <person name="Iwai M."/>
            <person name="Nobusawa T."/>
            <person name="Narise T."/>
            <person name="Kondo S."/>
            <person name="Saito H."/>
            <person name="Sato R."/>
            <person name="Murakawa M."/>
            <person name="Ihara Y."/>
            <person name="Oshima-Yamada Y."/>
            <person name="Ohtaka K."/>
            <person name="Satoh M."/>
            <person name="Sonobe K."/>
            <person name="Ishii M."/>
            <person name="Ohtani R."/>
            <person name="Kanamori-Sato M."/>
            <person name="Honoki R."/>
            <person name="Miyazaki D."/>
            <person name="Mochizuki H."/>
            <person name="Umetsu J."/>
            <person name="Higashi K."/>
            <person name="Shibata D."/>
            <person name="Kamiya Y."/>
            <person name="Sato N."/>
            <person name="Nakamura Y."/>
            <person name="Tabata S."/>
            <person name="Ida S."/>
            <person name="Kurokawa K."/>
            <person name="Ohta H."/>
        </authorList>
    </citation>
    <scope>NUCLEOTIDE SEQUENCE [LARGE SCALE GENOMIC DNA]</scope>
    <source>
        <strain evidence="6 7">NIES-2285</strain>
    </source>
</reference>
<protein>
    <recommendedName>
        <fullName evidence="5">Glycosyl transferase CAP10 domain-containing protein</fullName>
    </recommendedName>
</protein>
<dbReference type="PANTHER" id="PTHR12203:SF35">
    <property type="entry name" value="PROTEIN O-GLUCOSYLTRANSFERASE 1"/>
    <property type="match status" value="1"/>
</dbReference>
<dbReference type="OrthoDB" id="2012775at2759"/>
<keyword evidence="2" id="KW-0808">Transferase</keyword>
<proteinExistence type="inferred from homology"/>
<dbReference type="InterPro" id="IPR006598">
    <property type="entry name" value="CAP10"/>
</dbReference>
<gene>
    <name evidence="6" type="ORF">KFL_003710120</name>
</gene>
<evidence type="ECO:0000313" key="6">
    <source>
        <dbReference type="EMBL" id="GAQ87706.1"/>
    </source>
</evidence>
<sequence>MASRFQLGGNMQSRVSFAIVCGLLLIACVVYLLMLGSYSGWRLAQTALPPGAVGASLQTRKVGKYCPRGARASGPGTSNASVPFHWFQFCDDANVTLLDPSGQTRVPERLGQFLGVGDSVYGFKVEKSGAHSIQHLGRTVAQMQLHPDRCSCPETFPNFNATYNCSSTSRQTVRDAYAAWTHRPLSEKSFLAWTEIHGERIVHVSIINNKLYTFPETYPADGHSRPFVDIYISVLLSTLRKVQIPDVELVLTLGDGASITAKDAIPGLTIAAHPSFIDIPAPISPLVKEYFSGDLFREACSVPPWQDRIPKAFFWGANTGMTTTTEENLYQVPRFLAASTSVKRPDLIDARIVLGHKNTLDKAFDEAVEKGLNASFVRKPPIGHHKYLLDLDGNSASFFRIEKVLLSGSLLVKQRSPWVRDFYPLLLDGVNSIEVEPNLADLVRKLDWIKQHDEEAQKIAEAGFKLALEGLRTEDIYCSMAFHLENLHVSLGFQAKIREGMREVPQDSQDDCSCGRNDSEDYAE</sequence>
<evidence type="ECO:0000259" key="5">
    <source>
        <dbReference type="SMART" id="SM00672"/>
    </source>
</evidence>
<dbReference type="Proteomes" id="UP000054558">
    <property type="component" value="Unassembled WGS sequence"/>
</dbReference>
<evidence type="ECO:0000256" key="1">
    <source>
        <dbReference type="ARBA" id="ARBA00010118"/>
    </source>
</evidence>
<dbReference type="OMA" id="MRYRINE"/>
<dbReference type="SMART" id="SM00672">
    <property type="entry name" value="CAP10"/>
    <property type="match status" value="1"/>
</dbReference>
<evidence type="ECO:0000256" key="2">
    <source>
        <dbReference type="ARBA" id="ARBA00022679"/>
    </source>
</evidence>